<dbReference type="PANTHER" id="PTHR21015:SF28">
    <property type="entry name" value="SLL1722 PROTEIN"/>
    <property type="match status" value="1"/>
</dbReference>
<dbReference type="EC" id="2.4.1.227" evidence="2"/>
<dbReference type="InterPro" id="IPR007235">
    <property type="entry name" value="Glyco_trans_28_C"/>
</dbReference>
<dbReference type="PATRIC" id="fig|935700.4.peg.1404"/>
<dbReference type="Pfam" id="PF04101">
    <property type="entry name" value="Glyco_tran_28_C"/>
    <property type="match status" value="1"/>
</dbReference>
<dbReference type="Proteomes" id="UP000032232">
    <property type="component" value="Unassembled WGS sequence"/>
</dbReference>
<dbReference type="SUPFAM" id="SSF53756">
    <property type="entry name" value="UDP-Glycosyltransferase/glycogen phosphorylase"/>
    <property type="match status" value="1"/>
</dbReference>
<keyword evidence="2" id="KW-0328">Glycosyltransferase</keyword>
<dbReference type="STRING" id="935700.jaqu_13500"/>
<keyword evidence="2" id="KW-0808">Transferase</keyword>
<dbReference type="Gene3D" id="3.40.50.2000">
    <property type="entry name" value="Glycogen Phosphorylase B"/>
    <property type="match status" value="1"/>
</dbReference>
<dbReference type="GO" id="GO:0016758">
    <property type="term" value="F:hexosyltransferase activity"/>
    <property type="evidence" value="ECO:0007669"/>
    <property type="project" value="InterPro"/>
</dbReference>
<feature type="domain" description="Glycosyl transferase family 28 C-terminal" evidence="1">
    <location>
        <begin position="255"/>
        <end position="358"/>
    </location>
</feature>
<evidence type="ECO:0000313" key="3">
    <source>
        <dbReference type="Proteomes" id="UP000032232"/>
    </source>
</evidence>
<evidence type="ECO:0000259" key="1">
    <source>
        <dbReference type="Pfam" id="PF04101"/>
    </source>
</evidence>
<protein>
    <submittedName>
        <fullName evidence="2">MurG_1 protein</fullName>
        <ecNumber evidence="2">2.4.1.227</ecNumber>
    </submittedName>
</protein>
<keyword evidence="3" id="KW-1185">Reference proteome</keyword>
<dbReference type="PANTHER" id="PTHR21015">
    <property type="entry name" value="UDP-N-ACETYLGLUCOSAMINE--N-ACETYLMURAMYL-(PENTAPEPTIDE) PYROPHOSPHORYL-UNDECAPRENOL N-ACETYLGLUCOSAMINE TRANSFERASE 1"/>
    <property type="match status" value="1"/>
</dbReference>
<gene>
    <name evidence="2" type="primary">murG_1</name>
    <name evidence="2" type="ORF">jaqu_13500</name>
</gene>
<evidence type="ECO:0000313" key="2">
    <source>
        <dbReference type="EMBL" id="KIT16853.1"/>
    </source>
</evidence>
<organism evidence="2 3">
    <name type="scientific">Jannaschia aquimarina</name>
    <dbReference type="NCBI Taxonomy" id="935700"/>
    <lineage>
        <taxon>Bacteria</taxon>
        <taxon>Pseudomonadati</taxon>
        <taxon>Pseudomonadota</taxon>
        <taxon>Alphaproteobacteria</taxon>
        <taxon>Rhodobacterales</taxon>
        <taxon>Roseobacteraceae</taxon>
        <taxon>Jannaschia</taxon>
    </lineage>
</organism>
<comment type="caution">
    <text evidence="2">The sequence shown here is derived from an EMBL/GenBank/DDBJ whole genome shotgun (WGS) entry which is preliminary data.</text>
</comment>
<dbReference type="RefSeq" id="WP_043918189.1">
    <property type="nucleotide sequence ID" value="NZ_FZPF01000006.1"/>
</dbReference>
<sequence>MFIDRSISRRPRVALYSHDTLGFGHLRRNLLLARRLRDLPQAPDVLLIAGMREAGAFDLPEGVDLLSLPGYAKDCGGTYAARHLGLSLSELASLRSQTIRSALLGYKPDLVVVDNVPLGAQGELEPALQALRAAGETRIVLGLRDVIDDRRKVRSQWIRARNFETLREHYDQVWIYGDPGFYDPVAEYGLGEAIAAKTRYTGYLRRDVPATSGVTDAGRASDEAPLVLCTVGGGRDGVALAEAFARAALPDGMQGLLVTGTQMDAAAQDRIADLAARNPAITVVPFMKDLVSVMSGAERVIAMGGYNTICEILSLRRPALIVPRTAPRREQAIRAERLAAVGALDMLLPDDLTPRALTDWLAGPACAGTGDLRFDLNGLDRFAAFASEALRLAEIAVQAA</sequence>
<dbReference type="AlphaFoldDB" id="A0A0D1DAC5"/>
<dbReference type="EMBL" id="JYFE01000025">
    <property type="protein sequence ID" value="KIT16853.1"/>
    <property type="molecule type" value="Genomic_DNA"/>
</dbReference>
<accession>A0A0D1DAC5</accession>
<proteinExistence type="predicted"/>
<name>A0A0D1DAC5_9RHOB</name>
<reference evidence="2 3" key="1">
    <citation type="submission" date="2015-02" db="EMBL/GenBank/DDBJ databases">
        <title>Genome Sequence of Jannaschia aquimarina DSM28248, a member of the Roseobacter clade.</title>
        <authorList>
            <person name="Voget S."/>
            <person name="Daniel R."/>
        </authorList>
    </citation>
    <scope>NUCLEOTIDE SEQUENCE [LARGE SCALE GENOMIC DNA]</scope>
    <source>
        <strain evidence="2 3">GSW-M26</strain>
    </source>
</reference>